<evidence type="ECO:0000313" key="2">
    <source>
        <dbReference type="Proteomes" id="UP000008963"/>
    </source>
</evidence>
<dbReference type="AlphaFoldDB" id="E1X5X9"/>
<evidence type="ECO:0000313" key="1">
    <source>
        <dbReference type="EMBL" id="CBW25696.1"/>
    </source>
</evidence>
<gene>
    <name evidence="1" type="ordered locus">BMS_0797</name>
</gene>
<dbReference type="RefSeq" id="WP_014243481.1">
    <property type="nucleotide sequence ID" value="NC_016620.1"/>
</dbReference>
<accession>E1X5X9</accession>
<keyword evidence="2" id="KW-1185">Reference proteome</keyword>
<dbReference type="KEGG" id="bmx:BMS_0797"/>
<name>E1X5X9_HALMS</name>
<dbReference type="EMBL" id="FQ312005">
    <property type="protein sequence ID" value="CBW25696.1"/>
    <property type="molecule type" value="Genomic_DNA"/>
</dbReference>
<reference evidence="2" key="1">
    <citation type="journal article" date="2013" name="ISME J.">
        <title>A small predatory core genome in the divergent marine Bacteriovorax marinus SJ and the terrestrial Bdellovibrio bacteriovorus.</title>
        <authorList>
            <person name="Crossman L.C."/>
            <person name="Chen H."/>
            <person name="Cerdeno-Tarraga A.M."/>
            <person name="Brooks K."/>
            <person name="Quail M.A."/>
            <person name="Pineiro S.A."/>
            <person name="Hobley L."/>
            <person name="Sockett R.E."/>
            <person name="Bentley S.D."/>
            <person name="Parkhill J."/>
            <person name="Williams H.N."/>
            <person name="Stine O.C."/>
        </authorList>
    </citation>
    <scope>NUCLEOTIDE SEQUENCE [LARGE SCALE GENOMIC DNA]</scope>
    <source>
        <strain evidence="2">ATCC BAA-682 / DSM 15412 / SJ</strain>
    </source>
</reference>
<sequence length="127" mass="14873">MAKKKPDYDRGRIETIELKRSIVFNGNTIKKAVIEIDHINYGLNSKTRALNTKKRTSFTVKDVEKFIMLLDGEDIIPDDYKGKKSQFSLRINCPIDGKFFDKEFIMIFDTHYDKEEEIHTITLIPGW</sequence>
<organism evidence="1 2">
    <name type="scientific">Halobacteriovorax marinus (strain ATCC BAA-682 / DSM 15412 / SJ)</name>
    <name type="common">Bacteriovorax marinus</name>
    <dbReference type="NCBI Taxonomy" id="862908"/>
    <lineage>
        <taxon>Bacteria</taxon>
        <taxon>Pseudomonadati</taxon>
        <taxon>Bdellovibrionota</taxon>
        <taxon>Bacteriovoracia</taxon>
        <taxon>Bacteriovoracales</taxon>
        <taxon>Halobacteriovoraceae</taxon>
        <taxon>Halobacteriovorax</taxon>
    </lineage>
</organism>
<dbReference type="HOGENOM" id="CLU_1967482_0_0_7"/>
<dbReference type="OrthoDB" id="9938432at2"/>
<proteinExistence type="predicted"/>
<dbReference type="PATRIC" id="fig|862908.3.peg.761"/>
<protein>
    <submittedName>
        <fullName evidence="1">Uncharacterized protein</fullName>
    </submittedName>
</protein>
<dbReference type="Proteomes" id="UP000008963">
    <property type="component" value="Chromosome"/>
</dbReference>